<reference evidence="10 11" key="1">
    <citation type="submission" date="2019-01" db="EMBL/GenBank/DDBJ databases">
        <authorList>
            <person name="Sayadi A."/>
        </authorList>
    </citation>
    <scope>NUCLEOTIDE SEQUENCE [LARGE SCALE GENOMIC DNA]</scope>
</reference>
<sequence length="165" mass="18839">MAPKKSIIWNFFTEKPKSEKIAVCGICKQELNFKSTSNNLRKHMTRKHPTINLDFDEPPDIQPQNCTIATNSTPCVSNNQLEGTLQPKIPRTLASKTQMNVDSFLRKKMGVSAQRNINEELMLLFTHDLQPFSVVEDYGFRRFVGILNPSYQLPSRKTISNTLLP</sequence>
<keyword evidence="2" id="KW-0479">Metal-binding</keyword>
<dbReference type="Pfam" id="PF02892">
    <property type="entry name" value="zf-BED"/>
    <property type="match status" value="1"/>
</dbReference>
<feature type="non-terminal residue" evidence="10">
    <location>
        <position position="165"/>
    </location>
</feature>
<gene>
    <name evidence="10" type="ORF">CALMAC_LOCUS5604</name>
</gene>
<feature type="domain" description="BED-type" evidence="9">
    <location>
        <begin position="3"/>
        <end position="55"/>
    </location>
</feature>
<dbReference type="InterPro" id="IPR003656">
    <property type="entry name" value="Znf_BED"/>
</dbReference>
<keyword evidence="6" id="KW-0804">Transcription</keyword>
<dbReference type="GO" id="GO:0009791">
    <property type="term" value="P:post-embryonic development"/>
    <property type="evidence" value="ECO:0007669"/>
    <property type="project" value="UniProtKB-ARBA"/>
</dbReference>
<keyword evidence="7" id="KW-0539">Nucleus</keyword>
<evidence type="ECO:0000256" key="3">
    <source>
        <dbReference type="ARBA" id="ARBA00022771"/>
    </source>
</evidence>
<dbReference type="PANTHER" id="PTHR46481:SF10">
    <property type="entry name" value="ZINC FINGER BED DOMAIN-CONTAINING PROTEIN 39"/>
    <property type="match status" value="1"/>
</dbReference>
<keyword evidence="11" id="KW-1185">Reference proteome</keyword>
<evidence type="ECO:0000256" key="2">
    <source>
        <dbReference type="ARBA" id="ARBA00022723"/>
    </source>
</evidence>
<dbReference type="PROSITE" id="PS50808">
    <property type="entry name" value="ZF_BED"/>
    <property type="match status" value="1"/>
</dbReference>
<dbReference type="Proteomes" id="UP000410492">
    <property type="component" value="Unassembled WGS sequence"/>
</dbReference>
<dbReference type="SUPFAM" id="SSF57667">
    <property type="entry name" value="beta-beta-alpha zinc fingers"/>
    <property type="match status" value="1"/>
</dbReference>
<dbReference type="AlphaFoldDB" id="A0A653C2I8"/>
<keyword evidence="4" id="KW-0862">Zinc</keyword>
<evidence type="ECO:0000256" key="8">
    <source>
        <dbReference type="PROSITE-ProRule" id="PRU00027"/>
    </source>
</evidence>
<evidence type="ECO:0000313" key="11">
    <source>
        <dbReference type="Proteomes" id="UP000410492"/>
    </source>
</evidence>
<dbReference type="InterPro" id="IPR036236">
    <property type="entry name" value="Znf_C2H2_sf"/>
</dbReference>
<evidence type="ECO:0000259" key="9">
    <source>
        <dbReference type="PROSITE" id="PS50808"/>
    </source>
</evidence>
<name>A0A653C2I8_CALMS</name>
<evidence type="ECO:0000256" key="6">
    <source>
        <dbReference type="ARBA" id="ARBA00023163"/>
    </source>
</evidence>
<dbReference type="PANTHER" id="PTHR46481">
    <property type="entry name" value="ZINC FINGER BED DOMAIN-CONTAINING PROTEIN 4"/>
    <property type="match status" value="1"/>
</dbReference>
<organism evidence="10 11">
    <name type="scientific">Callosobruchus maculatus</name>
    <name type="common">Southern cowpea weevil</name>
    <name type="synonym">Pulse bruchid</name>
    <dbReference type="NCBI Taxonomy" id="64391"/>
    <lineage>
        <taxon>Eukaryota</taxon>
        <taxon>Metazoa</taxon>
        <taxon>Ecdysozoa</taxon>
        <taxon>Arthropoda</taxon>
        <taxon>Hexapoda</taxon>
        <taxon>Insecta</taxon>
        <taxon>Pterygota</taxon>
        <taxon>Neoptera</taxon>
        <taxon>Endopterygota</taxon>
        <taxon>Coleoptera</taxon>
        <taxon>Polyphaga</taxon>
        <taxon>Cucujiformia</taxon>
        <taxon>Chrysomeloidea</taxon>
        <taxon>Chrysomelidae</taxon>
        <taxon>Bruchinae</taxon>
        <taxon>Bruchini</taxon>
        <taxon>Callosobruchus</taxon>
    </lineage>
</organism>
<protein>
    <recommendedName>
        <fullName evidence="9">BED-type domain-containing protein</fullName>
    </recommendedName>
</protein>
<dbReference type="GO" id="GO:0008270">
    <property type="term" value="F:zinc ion binding"/>
    <property type="evidence" value="ECO:0007669"/>
    <property type="project" value="UniProtKB-KW"/>
</dbReference>
<dbReference type="InterPro" id="IPR052035">
    <property type="entry name" value="ZnF_BED_domain_contain"/>
</dbReference>
<dbReference type="EMBL" id="CAACVG010006817">
    <property type="protein sequence ID" value="VEN41952.1"/>
    <property type="molecule type" value="Genomic_DNA"/>
</dbReference>
<dbReference type="OrthoDB" id="2401965at2759"/>
<dbReference type="GO" id="GO:0003677">
    <property type="term" value="F:DNA binding"/>
    <property type="evidence" value="ECO:0007669"/>
    <property type="project" value="InterPro"/>
</dbReference>
<keyword evidence="5" id="KW-0805">Transcription regulation</keyword>
<dbReference type="GO" id="GO:0005634">
    <property type="term" value="C:nucleus"/>
    <property type="evidence" value="ECO:0007669"/>
    <property type="project" value="UniProtKB-SubCell"/>
</dbReference>
<comment type="subcellular location">
    <subcellularLocation>
        <location evidence="1">Nucleus</location>
    </subcellularLocation>
</comment>
<evidence type="ECO:0000256" key="7">
    <source>
        <dbReference type="ARBA" id="ARBA00023242"/>
    </source>
</evidence>
<evidence type="ECO:0000256" key="4">
    <source>
        <dbReference type="ARBA" id="ARBA00022833"/>
    </source>
</evidence>
<dbReference type="SUPFAM" id="SSF140996">
    <property type="entry name" value="Hermes dimerisation domain"/>
    <property type="match status" value="1"/>
</dbReference>
<evidence type="ECO:0000256" key="5">
    <source>
        <dbReference type="ARBA" id="ARBA00023015"/>
    </source>
</evidence>
<accession>A0A653C2I8</accession>
<evidence type="ECO:0000256" key="1">
    <source>
        <dbReference type="ARBA" id="ARBA00004123"/>
    </source>
</evidence>
<proteinExistence type="predicted"/>
<keyword evidence="3 8" id="KW-0863">Zinc-finger</keyword>
<dbReference type="SMART" id="SM00614">
    <property type="entry name" value="ZnF_BED"/>
    <property type="match status" value="1"/>
</dbReference>
<evidence type="ECO:0000313" key="10">
    <source>
        <dbReference type="EMBL" id="VEN41952.1"/>
    </source>
</evidence>